<protein>
    <submittedName>
        <fullName evidence="4">RluA family pseudouridine synthase</fullName>
    </submittedName>
</protein>
<dbReference type="InterPro" id="IPR050188">
    <property type="entry name" value="RluA_PseudoU_synthase"/>
</dbReference>
<dbReference type="PANTHER" id="PTHR21600:SF44">
    <property type="entry name" value="RIBOSOMAL LARGE SUBUNIT PSEUDOURIDINE SYNTHASE D"/>
    <property type="match status" value="1"/>
</dbReference>
<dbReference type="GO" id="GO:0140098">
    <property type="term" value="F:catalytic activity, acting on RNA"/>
    <property type="evidence" value="ECO:0007669"/>
    <property type="project" value="UniProtKB-ARBA"/>
</dbReference>
<name>A0A3D9KYZ5_MARFU</name>
<feature type="domain" description="Pseudouridine synthase RsuA/RluA-like" evidence="3">
    <location>
        <begin position="20"/>
        <end position="161"/>
    </location>
</feature>
<keyword evidence="5" id="KW-1185">Reference proteome</keyword>
<proteinExistence type="inferred from homology"/>
<dbReference type="GO" id="GO:0000455">
    <property type="term" value="P:enzyme-directed rRNA pseudouridine synthesis"/>
    <property type="evidence" value="ECO:0007669"/>
    <property type="project" value="TreeGrafter"/>
</dbReference>
<dbReference type="GO" id="GO:0003723">
    <property type="term" value="F:RNA binding"/>
    <property type="evidence" value="ECO:0007669"/>
    <property type="project" value="InterPro"/>
</dbReference>
<dbReference type="Gene3D" id="3.30.2350.10">
    <property type="entry name" value="Pseudouridine synthase"/>
    <property type="match status" value="1"/>
</dbReference>
<dbReference type="AlphaFoldDB" id="A0A3D9KYZ5"/>
<dbReference type="Pfam" id="PF00849">
    <property type="entry name" value="PseudoU_synth_2"/>
    <property type="match status" value="1"/>
</dbReference>
<dbReference type="PROSITE" id="PS01129">
    <property type="entry name" value="PSI_RLU"/>
    <property type="match status" value="1"/>
</dbReference>
<evidence type="ECO:0000256" key="1">
    <source>
        <dbReference type="ARBA" id="ARBA00010876"/>
    </source>
</evidence>
<sequence length="241" mass="27644">MHKYVKGITLKELILFENDNYLVINKPPYISTLEDRNDPIDILKLAKEHHPDAQVCHRLDKETSGALVIAKHNDAYRHFAIMLEKRQVKKVYHAVIAGIHEFDNLEADQPILPSNSKSRIDFRAGKPSLTLVSTLETFRAHTLIKCFPVTGRLHQIRVHLAFHDAPICGDPAYGGDFVYLSQLKRNFNLSKNTEQERPIIPRVALHAHDIAFRDLNEEIIEVAAPYPKDFAVLVKQLRKYL</sequence>
<reference evidence="4 5" key="1">
    <citation type="submission" date="2018-07" db="EMBL/GenBank/DDBJ databases">
        <title>Genomic Encyclopedia of Type Strains, Phase IV (KMG-IV): sequencing the most valuable type-strain genomes for metagenomic binning, comparative biology and taxonomic classification.</title>
        <authorList>
            <person name="Goeker M."/>
        </authorList>
    </citation>
    <scope>NUCLEOTIDE SEQUENCE [LARGE SCALE GENOMIC DNA]</scope>
    <source>
        <strain evidence="4 5">DSM 4134</strain>
    </source>
</reference>
<keyword evidence="2" id="KW-0413">Isomerase</keyword>
<evidence type="ECO:0000313" key="5">
    <source>
        <dbReference type="Proteomes" id="UP000256779"/>
    </source>
</evidence>
<dbReference type="InterPro" id="IPR006224">
    <property type="entry name" value="PsdUridine_synth_RluA-like_CS"/>
</dbReference>
<evidence type="ECO:0000313" key="4">
    <source>
        <dbReference type="EMBL" id="RED92808.1"/>
    </source>
</evidence>
<dbReference type="Proteomes" id="UP000256779">
    <property type="component" value="Unassembled WGS sequence"/>
</dbReference>
<comment type="caution">
    <text evidence="4">The sequence shown here is derived from an EMBL/GenBank/DDBJ whole genome shotgun (WGS) entry which is preliminary data.</text>
</comment>
<gene>
    <name evidence="4" type="ORF">C7460_12825</name>
</gene>
<dbReference type="InterPro" id="IPR006145">
    <property type="entry name" value="PsdUridine_synth_RsuA/RluA"/>
</dbReference>
<evidence type="ECO:0000256" key="2">
    <source>
        <dbReference type="ARBA" id="ARBA00023235"/>
    </source>
</evidence>
<dbReference type="RefSeq" id="WP_115870101.1">
    <property type="nucleotide sequence ID" value="NZ_QREG01000028.1"/>
</dbReference>
<dbReference type="GO" id="GO:0009982">
    <property type="term" value="F:pseudouridine synthase activity"/>
    <property type="evidence" value="ECO:0007669"/>
    <property type="project" value="InterPro"/>
</dbReference>
<dbReference type="EMBL" id="QREG01000028">
    <property type="protein sequence ID" value="RED92808.1"/>
    <property type="molecule type" value="Genomic_DNA"/>
</dbReference>
<dbReference type="OrthoDB" id="9807829at2"/>
<dbReference type="CDD" id="cd02869">
    <property type="entry name" value="PseudoU_synth_RluA_like"/>
    <property type="match status" value="1"/>
</dbReference>
<organism evidence="4 5">
    <name type="scientific">Marinoscillum furvescens DSM 4134</name>
    <dbReference type="NCBI Taxonomy" id="1122208"/>
    <lineage>
        <taxon>Bacteria</taxon>
        <taxon>Pseudomonadati</taxon>
        <taxon>Bacteroidota</taxon>
        <taxon>Cytophagia</taxon>
        <taxon>Cytophagales</taxon>
        <taxon>Reichenbachiellaceae</taxon>
        <taxon>Marinoscillum</taxon>
    </lineage>
</organism>
<comment type="similarity">
    <text evidence="1">Belongs to the pseudouridine synthase RluA family.</text>
</comment>
<accession>A0A3D9KYZ5</accession>
<evidence type="ECO:0000259" key="3">
    <source>
        <dbReference type="Pfam" id="PF00849"/>
    </source>
</evidence>
<dbReference type="InterPro" id="IPR020103">
    <property type="entry name" value="PsdUridine_synth_cat_dom_sf"/>
</dbReference>
<dbReference type="SUPFAM" id="SSF55120">
    <property type="entry name" value="Pseudouridine synthase"/>
    <property type="match status" value="1"/>
</dbReference>
<dbReference type="PANTHER" id="PTHR21600">
    <property type="entry name" value="MITOCHONDRIAL RNA PSEUDOURIDINE SYNTHASE"/>
    <property type="match status" value="1"/>
</dbReference>